<accession>A0ABR2DIW1</accession>
<name>A0ABR2DIW1_9ROSI</name>
<gene>
    <name evidence="1" type="ORF">V6N12_046524</name>
</gene>
<protein>
    <submittedName>
        <fullName evidence="1">Uncharacterized protein</fullName>
    </submittedName>
</protein>
<proteinExistence type="predicted"/>
<dbReference type="EMBL" id="JBBPBM010000025">
    <property type="protein sequence ID" value="KAK8540236.1"/>
    <property type="molecule type" value="Genomic_DNA"/>
</dbReference>
<evidence type="ECO:0000313" key="1">
    <source>
        <dbReference type="EMBL" id="KAK8540236.1"/>
    </source>
</evidence>
<keyword evidence="2" id="KW-1185">Reference proteome</keyword>
<organism evidence="1 2">
    <name type="scientific">Hibiscus sabdariffa</name>
    <name type="common">roselle</name>
    <dbReference type="NCBI Taxonomy" id="183260"/>
    <lineage>
        <taxon>Eukaryota</taxon>
        <taxon>Viridiplantae</taxon>
        <taxon>Streptophyta</taxon>
        <taxon>Embryophyta</taxon>
        <taxon>Tracheophyta</taxon>
        <taxon>Spermatophyta</taxon>
        <taxon>Magnoliopsida</taxon>
        <taxon>eudicotyledons</taxon>
        <taxon>Gunneridae</taxon>
        <taxon>Pentapetalae</taxon>
        <taxon>rosids</taxon>
        <taxon>malvids</taxon>
        <taxon>Malvales</taxon>
        <taxon>Malvaceae</taxon>
        <taxon>Malvoideae</taxon>
        <taxon>Hibiscus</taxon>
    </lineage>
</organism>
<evidence type="ECO:0000313" key="2">
    <source>
        <dbReference type="Proteomes" id="UP001472677"/>
    </source>
</evidence>
<sequence length="79" mass="8992">MCRLRPLKQHISGPLRSNGEWQQVNPLKPREFIPDLGMFSVHSVEVRFEGARGLLTVMVAGKNHWNGRRWHGTAMGSEV</sequence>
<comment type="caution">
    <text evidence="1">The sequence shown here is derived from an EMBL/GenBank/DDBJ whole genome shotgun (WGS) entry which is preliminary data.</text>
</comment>
<dbReference type="Proteomes" id="UP001472677">
    <property type="component" value="Unassembled WGS sequence"/>
</dbReference>
<reference evidence="1 2" key="1">
    <citation type="journal article" date="2024" name="G3 (Bethesda)">
        <title>Genome assembly of Hibiscus sabdariffa L. provides insights into metabolisms of medicinal natural products.</title>
        <authorList>
            <person name="Kim T."/>
        </authorList>
    </citation>
    <scope>NUCLEOTIDE SEQUENCE [LARGE SCALE GENOMIC DNA]</scope>
    <source>
        <strain evidence="1">TK-2024</strain>
        <tissue evidence="1">Old leaves</tissue>
    </source>
</reference>